<name>A0A347ZT34_9CHLR</name>
<dbReference type="AlphaFoldDB" id="A0A347ZT34"/>
<dbReference type="SUPFAM" id="SSF48452">
    <property type="entry name" value="TPR-like"/>
    <property type="match status" value="1"/>
</dbReference>
<gene>
    <name evidence="5" type="ORF">DFR64_0828</name>
</gene>
<dbReference type="PANTHER" id="PTHR45586">
    <property type="entry name" value="TPR REPEAT-CONTAINING PROTEIN PA4667"/>
    <property type="match status" value="1"/>
</dbReference>
<dbReference type="InterPro" id="IPR011990">
    <property type="entry name" value="TPR-like_helical_dom_sf"/>
</dbReference>
<evidence type="ECO:0000256" key="3">
    <source>
        <dbReference type="PROSITE-ProRule" id="PRU00339"/>
    </source>
</evidence>
<protein>
    <submittedName>
        <fullName evidence="5">Tfp pilus assembly protein PilF</fullName>
    </submittedName>
</protein>
<evidence type="ECO:0000313" key="5">
    <source>
        <dbReference type="EMBL" id="REG10959.1"/>
    </source>
</evidence>
<dbReference type="PROSITE" id="PS50005">
    <property type="entry name" value="TPR"/>
    <property type="match status" value="1"/>
</dbReference>
<dbReference type="InterPro" id="IPR051012">
    <property type="entry name" value="CellSynth/LPSAsmb/PSIAsmb"/>
</dbReference>
<evidence type="ECO:0000256" key="2">
    <source>
        <dbReference type="ARBA" id="ARBA00022803"/>
    </source>
</evidence>
<feature type="repeat" description="TPR" evidence="3">
    <location>
        <begin position="40"/>
        <end position="73"/>
    </location>
</feature>
<dbReference type="Proteomes" id="UP000256388">
    <property type="component" value="Unassembled WGS sequence"/>
</dbReference>
<keyword evidence="2 3" id="KW-0802">TPR repeat</keyword>
<keyword evidence="1" id="KW-0677">Repeat</keyword>
<sequence length="529" mass="60670">MSNIALREYHRYIERLIENHQIDDALSHCVNIVQSYPKEIETYRKVGKIFLEKQDFPNAEKVFEIILSIFPDDFVANIGLSFINEQNNRMDLAILHMQNAFELQPANESLQDELKRLYNKRDHVEPARIRLTRGALIKMYTRSDLFEQAIAEIRLGLHEKPGRIDYKLALADMLWKSGKNIDAVETCVDVISRLPYCWLANEILDKAFYELNPSETENHYRARLSELNPYYQYMLPTTRDVADIPDISVQINDELVELPENELFDWQDFLGKTWSALPAAEAAPTDTPSSELNWTSIIDEAMQEEITNPTSAVLSEIGDAEIPDPSANRRQAFIEKLQKRNIPQENQETAPDWVMEENQLNQPDSSNDFIAIPAEPAVLEDVNLPDIPEESGIIDHDIPVEIPEELAENPASAQWVQDQPPASMEDAPKPPLQDTQQIRVNHEETPEEKLEQARKALEGENVQYALNKIQELSADDQYLAQIRDLLEAACEAKPDNANLWLSLGNIYQRLDMKEKALEVFIRAQKQISL</sequence>
<evidence type="ECO:0000313" key="6">
    <source>
        <dbReference type="Proteomes" id="UP000256388"/>
    </source>
</evidence>
<evidence type="ECO:0000256" key="1">
    <source>
        <dbReference type="ARBA" id="ARBA00022737"/>
    </source>
</evidence>
<dbReference type="OrthoDB" id="146546at2"/>
<reference evidence="5 6" key="1">
    <citation type="submission" date="2018-08" db="EMBL/GenBank/DDBJ databases">
        <title>Genomic Encyclopedia of Type Strains, Phase IV (KMG-IV): sequencing the most valuable type-strain genomes for metagenomic binning, comparative biology and taxonomic classification.</title>
        <authorList>
            <person name="Goeker M."/>
        </authorList>
    </citation>
    <scope>NUCLEOTIDE SEQUENCE [LARGE SCALE GENOMIC DNA]</scope>
    <source>
        <strain evidence="5 6">DSM 23923</strain>
    </source>
</reference>
<dbReference type="Gene3D" id="1.25.40.10">
    <property type="entry name" value="Tetratricopeptide repeat domain"/>
    <property type="match status" value="2"/>
</dbReference>
<dbReference type="InterPro" id="IPR019734">
    <property type="entry name" value="TPR_rpt"/>
</dbReference>
<accession>A0A347ZT34</accession>
<feature type="region of interest" description="Disordered" evidence="4">
    <location>
        <begin position="409"/>
        <end position="432"/>
    </location>
</feature>
<dbReference type="EMBL" id="QUMS01000001">
    <property type="protein sequence ID" value="REG10959.1"/>
    <property type="molecule type" value="Genomic_DNA"/>
</dbReference>
<keyword evidence="6" id="KW-1185">Reference proteome</keyword>
<proteinExistence type="predicted"/>
<dbReference type="PANTHER" id="PTHR45586:SF14">
    <property type="entry name" value="TETRATRICOPEPTIDE TPR_2 REPEAT PROTEIN"/>
    <property type="match status" value="1"/>
</dbReference>
<dbReference type="RefSeq" id="WP_116224109.1">
    <property type="nucleotide sequence ID" value="NZ_AP018437.1"/>
</dbReference>
<organism evidence="5 6">
    <name type="scientific">Pelolinea submarina</name>
    <dbReference type="NCBI Taxonomy" id="913107"/>
    <lineage>
        <taxon>Bacteria</taxon>
        <taxon>Bacillati</taxon>
        <taxon>Chloroflexota</taxon>
        <taxon>Anaerolineae</taxon>
        <taxon>Anaerolineales</taxon>
        <taxon>Anaerolineaceae</taxon>
        <taxon>Pelolinea</taxon>
    </lineage>
</organism>
<evidence type="ECO:0000256" key="4">
    <source>
        <dbReference type="SAM" id="MobiDB-lite"/>
    </source>
</evidence>
<comment type="caution">
    <text evidence="5">The sequence shown here is derived from an EMBL/GenBank/DDBJ whole genome shotgun (WGS) entry which is preliminary data.</text>
</comment>